<keyword evidence="1" id="KW-1133">Transmembrane helix</keyword>
<evidence type="ECO:0000256" key="1">
    <source>
        <dbReference type="SAM" id="Phobius"/>
    </source>
</evidence>
<evidence type="ECO:0000313" key="3">
    <source>
        <dbReference type="Proteomes" id="UP000463470"/>
    </source>
</evidence>
<keyword evidence="1" id="KW-0472">Membrane</keyword>
<dbReference type="Gene3D" id="3.40.50.2000">
    <property type="entry name" value="Glycogen Phosphorylase B"/>
    <property type="match status" value="1"/>
</dbReference>
<protein>
    <submittedName>
        <fullName evidence="2">Uncharacterized protein</fullName>
    </submittedName>
</protein>
<comment type="caution">
    <text evidence="2">The sequence shown here is derived from an EMBL/GenBank/DDBJ whole genome shotgun (WGS) entry which is preliminary data.</text>
</comment>
<dbReference type="OrthoDB" id="1931716at2"/>
<dbReference type="Proteomes" id="UP000463470">
    <property type="component" value="Unassembled WGS sequence"/>
</dbReference>
<dbReference type="RefSeq" id="WP_161256894.1">
    <property type="nucleotide sequence ID" value="NZ_WXEY01000005.1"/>
</dbReference>
<keyword evidence="1" id="KW-0812">Transmembrane</keyword>
<proteinExistence type="predicted"/>
<feature type="transmembrane region" description="Helical" evidence="1">
    <location>
        <begin position="136"/>
        <end position="159"/>
    </location>
</feature>
<dbReference type="EMBL" id="WXEY01000005">
    <property type="protein sequence ID" value="MZP29443.1"/>
    <property type="molecule type" value="Genomic_DNA"/>
</dbReference>
<evidence type="ECO:0000313" key="2">
    <source>
        <dbReference type="EMBL" id="MZP29443.1"/>
    </source>
</evidence>
<gene>
    <name evidence="2" type="ORF">GTO91_06960</name>
</gene>
<sequence length="173" mass="19103">MSDKAEKWCLLIRSVPFQQLDKIVPALVRQYPGMKLAVLTHSHGREMAASYREVDEVLIYPEVGSFDQAKVPEAVRSRQWDMVVTPVANVSGSGFYNVLRFGLAIPARQHAQVNLPGHFSQLTAAGLAWTGLRNGAFALVAALAAALLWLPWWLLFSLLSLVTPRKRENPGPG</sequence>
<reference evidence="2 3" key="1">
    <citation type="submission" date="2020-01" db="EMBL/GenBank/DDBJ databases">
        <title>Whole-genome sequence of Heliobacterium undosum DSM 13378.</title>
        <authorList>
            <person name="Kyndt J.A."/>
            <person name="Meyer T.E."/>
        </authorList>
    </citation>
    <scope>NUCLEOTIDE SEQUENCE [LARGE SCALE GENOMIC DNA]</scope>
    <source>
        <strain evidence="2 3">DSM 13378</strain>
    </source>
</reference>
<accession>A0A845KZZ7</accession>
<dbReference type="AlphaFoldDB" id="A0A845KZZ7"/>
<name>A0A845KZZ7_9FIRM</name>
<dbReference type="SUPFAM" id="SSF53756">
    <property type="entry name" value="UDP-Glycosyltransferase/glycogen phosphorylase"/>
    <property type="match status" value="1"/>
</dbReference>
<organism evidence="2 3">
    <name type="scientific">Heliomicrobium undosum</name>
    <dbReference type="NCBI Taxonomy" id="121734"/>
    <lineage>
        <taxon>Bacteria</taxon>
        <taxon>Bacillati</taxon>
        <taxon>Bacillota</taxon>
        <taxon>Clostridia</taxon>
        <taxon>Eubacteriales</taxon>
        <taxon>Heliobacteriaceae</taxon>
        <taxon>Heliomicrobium</taxon>
    </lineage>
</organism>
<keyword evidence="3" id="KW-1185">Reference proteome</keyword>